<dbReference type="GO" id="GO:0006508">
    <property type="term" value="P:proteolysis"/>
    <property type="evidence" value="ECO:0007669"/>
    <property type="project" value="UniProtKB-KW"/>
</dbReference>
<keyword evidence="8" id="KW-1185">Reference proteome</keyword>
<dbReference type="OrthoDB" id="3052212at2759"/>
<evidence type="ECO:0000256" key="1">
    <source>
        <dbReference type="ARBA" id="ARBA00005234"/>
    </source>
</evidence>
<keyword evidence="2" id="KW-0645">Protease</keyword>
<evidence type="ECO:0000259" key="6">
    <source>
        <dbReference type="PROSITE" id="PS50600"/>
    </source>
</evidence>
<dbReference type="GO" id="GO:0016926">
    <property type="term" value="P:protein desumoylation"/>
    <property type="evidence" value="ECO:0007669"/>
    <property type="project" value="TreeGrafter"/>
</dbReference>
<dbReference type="Proteomes" id="UP000518752">
    <property type="component" value="Unassembled WGS sequence"/>
</dbReference>
<dbReference type="Gene3D" id="3.40.395.10">
    <property type="entry name" value="Adenoviral Proteinase, Chain A"/>
    <property type="match status" value="1"/>
</dbReference>
<gene>
    <name evidence="7" type="ORF">D9757_013233</name>
</gene>
<dbReference type="PROSITE" id="PS50600">
    <property type="entry name" value="ULP_PROTEASE"/>
    <property type="match status" value="1"/>
</dbReference>
<dbReference type="PANTHER" id="PTHR12606">
    <property type="entry name" value="SENTRIN/SUMO-SPECIFIC PROTEASE"/>
    <property type="match status" value="1"/>
</dbReference>
<comment type="caution">
    <text evidence="7">The sequence shown here is derived from an EMBL/GenBank/DDBJ whole genome shotgun (WGS) entry which is preliminary data.</text>
</comment>
<feature type="domain" description="Ubiquitin-like protease family profile" evidence="6">
    <location>
        <begin position="185"/>
        <end position="380"/>
    </location>
</feature>
<accession>A0A8H5GAI0</accession>
<organism evidence="7 8">
    <name type="scientific">Collybiopsis confluens</name>
    <dbReference type="NCBI Taxonomy" id="2823264"/>
    <lineage>
        <taxon>Eukaryota</taxon>
        <taxon>Fungi</taxon>
        <taxon>Dikarya</taxon>
        <taxon>Basidiomycota</taxon>
        <taxon>Agaricomycotina</taxon>
        <taxon>Agaricomycetes</taxon>
        <taxon>Agaricomycetidae</taxon>
        <taxon>Agaricales</taxon>
        <taxon>Marasmiineae</taxon>
        <taxon>Omphalotaceae</taxon>
        <taxon>Collybiopsis</taxon>
    </lineage>
</organism>
<feature type="compositionally biased region" description="Basic and acidic residues" evidence="5">
    <location>
        <begin position="1"/>
        <end position="11"/>
    </location>
</feature>
<dbReference type="EMBL" id="JAACJN010000210">
    <property type="protein sequence ID" value="KAF5361226.1"/>
    <property type="molecule type" value="Genomic_DNA"/>
</dbReference>
<evidence type="ECO:0000256" key="4">
    <source>
        <dbReference type="ARBA" id="ARBA00022807"/>
    </source>
</evidence>
<feature type="region of interest" description="Disordered" evidence="5">
    <location>
        <begin position="1"/>
        <end position="21"/>
    </location>
</feature>
<dbReference type="Pfam" id="PF02902">
    <property type="entry name" value="Peptidase_C48"/>
    <property type="match status" value="1"/>
</dbReference>
<evidence type="ECO:0000256" key="3">
    <source>
        <dbReference type="ARBA" id="ARBA00022801"/>
    </source>
</evidence>
<comment type="similarity">
    <text evidence="1">Belongs to the peptidase C48 family.</text>
</comment>
<evidence type="ECO:0000313" key="7">
    <source>
        <dbReference type="EMBL" id="KAF5361226.1"/>
    </source>
</evidence>
<evidence type="ECO:0000256" key="5">
    <source>
        <dbReference type="SAM" id="MobiDB-lite"/>
    </source>
</evidence>
<protein>
    <recommendedName>
        <fullName evidence="6">Ubiquitin-like protease family profile domain-containing protein</fullName>
    </recommendedName>
</protein>
<keyword evidence="4" id="KW-0788">Thiol protease</keyword>
<sequence>MLDYQQDHTRENNPPSLRSPSCHHHDCTLVYCDPFGHVHSCVSHRVLRLSELATKCHAYLPSLLTRHLFASADVELLESTVDRDFSLPGQFDDNFYPASSAHIKRLQELSLFLSSVNEIQNEAAISSEYHDPLPSDILASITAQNLCLIHECVMKRKSAVEIALWAVLDDFPDRTEAFLSSFMNMDVFAKKLDFLPFASFQTLGVGRWLGDDVINYFVKKWCSQGSTTLGLNSFFACKILFQNNSCVRAKTGVITQDVENTAVRWCLKAKQYLGLRTWDSVFIPINKNSLHWYCAHIDFQRKSISIYDSLRDRCLSNRQKPVSLRKNTNLMLVLMWLTEVLGHLRGEDVDLKNNSQTDWVFFQPNSYDCGVHTLWHLQHVLKFWHVLTDNPCPGLAFTHNMVGKRLRMAQEIYDDYDL</sequence>
<proteinExistence type="inferred from homology"/>
<dbReference type="InterPro" id="IPR038765">
    <property type="entry name" value="Papain-like_cys_pep_sf"/>
</dbReference>
<dbReference type="GO" id="GO:0005634">
    <property type="term" value="C:nucleus"/>
    <property type="evidence" value="ECO:0007669"/>
    <property type="project" value="TreeGrafter"/>
</dbReference>
<reference evidence="7 8" key="1">
    <citation type="journal article" date="2020" name="ISME J.">
        <title>Uncovering the hidden diversity of litter-decomposition mechanisms in mushroom-forming fungi.</title>
        <authorList>
            <person name="Floudas D."/>
            <person name="Bentzer J."/>
            <person name="Ahren D."/>
            <person name="Johansson T."/>
            <person name="Persson P."/>
            <person name="Tunlid A."/>
        </authorList>
    </citation>
    <scope>NUCLEOTIDE SEQUENCE [LARGE SCALE GENOMIC DNA]</scope>
    <source>
        <strain evidence="7 8">CBS 406.79</strain>
    </source>
</reference>
<name>A0A8H5GAI0_9AGAR</name>
<dbReference type="PANTHER" id="PTHR12606:SF1">
    <property type="entry name" value="UBIQUITIN-LIKE-SPECIFIC PROTEASE 1A"/>
    <property type="match status" value="1"/>
</dbReference>
<evidence type="ECO:0000256" key="2">
    <source>
        <dbReference type="ARBA" id="ARBA00022670"/>
    </source>
</evidence>
<dbReference type="InterPro" id="IPR003653">
    <property type="entry name" value="Peptidase_C48_C"/>
</dbReference>
<dbReference type="AlphaFoldDB" id="A0A8H5GAI0"/>
<evidence type="ECO:0000313" key="8">
    <source>
        <dbReference type="Proteomes" id="UP000518752"/>
    </source>
</evidence>
<keyword evidence="3" id="KW-0378">Hydrolase</keyword>
<dbReference type="GO" id="GO:0016929">
    <property type="term" value="F:deSUMOylase activity"/>
    <property type="evidence" value="ECO:0007669"/>
    <property type="project" value="TreeGrafter"/>
</dbReference>
<dbReference type="SUPFAM" id="SSF54001">
    <property type="entry name" value="Cysteine proteinases"/>
    <property type="match status" value="1"/>
</dbReference>